<evidence type="ECO:0000256" key="1">
    <source>
        <dbReference type="SAM" id="Phobius"/>
    </source>
</evidence>
<accession>A0ABD5X519</accession>
<feature type="transmembrane region" description="Helical" evidence="1">
    <location>
        <begin position="348"/>
        <end position="371"/>
    </location>
</feature>
<feature type="transmembrane region" description="Helical" evidence="1">
    <location>
        <begin position="124"/>
        <end position="146"/>
    </location>
</feature>
<evidence type="ECO:0008006" key="4">
    <source>
        <dbReference type="Google" id="ProtNLM"/>
    </source>
</evidence>
<feature type="transmembrane region" description="Helical" evidence="1">
    <location>
        <begin position="69"/>
        <end position="88"/>
    </location>
</feature>
<evidence type="ECO:0000313" key="3">
    <source>
        <dbReference type="Proteomes" id="UP001596414"/>
    </source>
</evidence>
<feature type="transmembrane region" description="Helical" evidence="1">
    <location>
        <begin position="323"/>
        <end position="342"/>
    </location>
</feature>
<proteinExistence type="predicted"/>
<feature type="transmembrane region" description="Helical" evidence="1">
    <location>
        <begin position="391"/>
        <end position="414"/>
    </location>
</feature>
<keyword evidence="1" id="KW-0812">Transmembrane</keyword>
<dbReference type="AlphaFoldDB" id="A0ABD5X519"/>
<keyword evidence="1" id="KW-1133">Transmembrane helix</keyword>
<comment type="caution">
    <text evidence="2">The sequence shown here is derived from an EMBL/GenBank/DDBJ whole genome shotgun (WGS) entry which is preliminary data.</text>
</comment>
<feature type="transmembrane region" description="Helical" evidence="1">
    <location>
        <begin position="192"/>
        <end position="218"/>
    </location>
</feature>
<feature type="transmembrane region" description="Helical" evidence="1">
    <location>
        <begin position="523"/>
        <end position="544"/>
    </location>
</feature>
<protein>
    <recommendedName>
        <fullName evidence="4">ABC-2 type transport system permease protein</fullName>
    </recommendedName>
</protein>
<feature type="transmembrane region" description="Helical" evidence="1">
    <location>
        <begin position="27"/>
        <end position="49"/>
    </location>
</feature>
<keyword evidence="1" id="KW-0472">Membrane</keyword>
<dbReference type="Proteomes" id="UP001596414">
    <property type="component" value="Unassembled WGS sequence"/>
</dbReference>
<organism evidence="2 3">
    <name type="scientific">Halovenus rubra</name>
    <dbReference type="NCBI Taxonomy" id="869890"/>
    <lineage>
        <taxon>Archaea</taxon>
        <taxon>Methanobacteriati</taxon>
        <taxon>Methanobacteriota</taxon>
        <taxon>Stenosarchaea group</taxon>
        <taxon>Halobacteria</taxon>
        <taxon>Halobacteriales</taxon>
        <taxon>Haloarculaceae</taxon>
        <taxon>Halovenus</taxon>
    </lineage>
</organism>
<feature type="transmembrane region" description="Helical" evidence="1">
    <location>
        <begin position="426"/>
        <end position="450"/>
    </location>
</feature>
<reference evidence="2 3" key="1">
    <citation type="journal article" date="2014" name="Int. J. Syst. Evol. Microbiol.">
        <title>Complete genome sequence of Corynebacterium casei LMG S-19264T (=DSM 44701T), isolated from a smear-ripened cheese.</title>
        <authorList>
            <consortium name="US DOE Joint Genome Institute (JGI-PGF)"/>
            <person name="Walter F."/>
            <person name="Albersmeier A."/>
            <person name="Kalinowski J."/>
            <person name="Ruckert C."/>
        </authorList>
    </citation>
    <scope>NUCLEOTIDE SEQUENCE [LARGE SCALE GENOMIC DNA]</scope>
    <source>
        <strain evidence="2 3">CGMCC 4.7215</strain>
    </source>
</reference>
<dbReference type="RefSeq" id="WP_267635862.1">
    <property type="nucleotide sequence ID" value="NZ_JAODIY010000001.1"/>
</dbReference>
<feature type="transmembrane region" description="Helical" evidence="1">
    <location>
        <begin position="247"/>
        <end position="269"/>
    </location>
</feature>
<sequence length="553" mass="57152">MSRIAVRIARTELRRTLRTVLSDWTKMAIYVVLGLFFLGPVLVFGSLFLAEAGEELVAGEIGSSDLETVANALTGVAAVAGVGLTVLATGRTVTTVADIDEPGSLLISTSLRNVVMGLVLKESLIIMLWIAGPVLVLSGAFAWGATAPLVPLFALTTVGVLTVGALSVGFVVGICLRHLLTVYEPVAQYRTLVFVALGVAYFGSIATGWLNVITGLLFDVLGDSPLGWPGQLLLVGIPVIEPTLWEAVAGVAGAVGLTLVSLGIGVRLAEIHLLADPAKADGQEETVDSNDWVGSLLSGLASRSIRTVTVTAIRRTRRAPARIAYVAYPLLGAVGFIGDAIQSGEIPVFAAVLFGIYVVWAAGALFTLNLLGDHGPAMPAVLTATISGRAAVAGTVLAGIICMLPLAVVVPPVVGFVSPLDTVETALLTVGTVVGTLVSPVLAVGVGTLFPRFGEVRITSNRHAVMPSKSAFIVYSLAILFPIGAGVVLYFDSAPEAIAEILSGLIGLVPSISFTVPEMGVTVVAAGILLAGIVGPFLSVGYAVRQFNTYRPQ</sequence>
<feature type="transmembrane region" description="Helical" evidence="1">
    <location>
        <begin position="152"/>
        <end position="180"/>
    </location>
</feature>
<gene>
    <name evidence="2" type="ORF">ACFQJ7_09715</name>
</gene>
<dbReference type="EMBL" id="JBHSZQ010000020">
    <property type="protein sequence ID" value="MFC7126308.1"/>
    <property type="molecule type" value="Genomic_DNA"/>
</dbReference>
<name>A0ABD5X519_9EURY</name>
<feature type="transmembrane region" description="Helical" evidence="1">
    <location>
        <begin position="471"/>
        <end position="491"/>
    </location>
</feature>
<evidence type="ECO:0000313" key="2">
    <source>
        <dbReference type="EMBL" id="MFC7126308.1"/>
    </source>
</evidence>